<evidence type="ECO:0000256" key="9">
    <source>
        <dbReference type="SAM" id="MobiDB-lite"/>
    </source>
</evidence>
<feature type="compositionally biased region" description="Basic residues" evidence="9">
    <location>
        <begin position="512"/>
        <end position="525"/>
    </location>
</feature>
<feature type="compositionally biased region" description="Polar residues" evidence="9">
    <location>
        <begin position="1"/>
        <end position="15"/>
    </location>
</feature>
<keyword evidence="5 8" id="KW-0418">Kinase</keyword>
<proteinExistence type="inferred from homology"/>
<dbReference type="InterPro" id="IPR008271">
    <property type="entry name" value="Ser/Thr_kinase_AS"/>
</dbReference>
<keyword evidence="3" id="KW-0677">Repeat</keyword>
<dbReference type="GO" id="GO:0000776">
    <property type="term" value="C:kinetochore"/>
    <property type="evidence" value="ECO:0007669"/>
    <property type="project" value="TreeGrafter"/>
</dbReference>
<feature type="compositionally biased region" description="Polar residues" evidence="9">
    <location>
        <begin position="616"/>
        <end position="634"/>
    </location>
</feature>
<name>A0AAN7I3G9_9FUNG</name>
<sequence length="906" mass="102790">MSSSAQHKSRIQSLNPRKPLPQQQQLKEQYRPVSSQEQVDRMTPWKVNIPTSLANEMGLTRGSVAVTEAGLRPLQTNNRKPMTSSQKEKLKPLQQVIESNPIDPVNQFPLAPLATTEPNQHDKKKPNKRTAPYKLVEDKDVPPIIKDFKRKVQYKKMECLGFGAFGRVYRVQSFHDGKHWAAKVIAKSSIVDKSTKKKLLAEINIHRSLKHSNIVRFYNVTLSTMLRRRGGTLTEPETRYYMGQILTALRYMSDNRILHRDLKLSNVLLDRNMDCKLGDFGLAALLRPHEDRKRTVCGTLHYIAPEILFHKEVDGHNHRVDMWSAGVLMYNLLFGKHPFPKNEPRELREQVRQNQHQQGFKFPVDSFVISSQAKHLISSLLVNDPDQRLTVIEALKHPFFSMAMPIQIPKSALETIPTNQALFGTPDTQFLSMPSTSKVTVAIQDAKDTNKCYEDTDIQPPLKIMGETIIDHRSQYPLPNSQKSGMAMLSSQPVAVPAVPSVQETLSTSTASKKRTASIHMHHHGGSGSPPNTPVPPKRLCSDGDIKPAISAPVATALTASTPTTHTATRKALLNTNAPSPSSSLALKLETTQISQKKPLLTCQKTIDLVSINSQGSQSLKPATPISVYSTQETQSKRLKPPISLNSSQQSAKYDSQGFAIPTALPNRRPMMEQMEDNIKVMIGRSESVQMENRTKAHQCPDFQWSISNLFIETWVDCSKHYGFAYRLSDGTLGFLYNDGSVLTCCDGSAYYYVSYRAEDDRYVEQIYTHVPHELEKKASLLQKFGLYEEKELKHDQSIPKTKQLNKVYLLKYYVSEEAITFRLSNGAIQLNFFKHYKLILYDAGKKVMFIDSERKLTRYNTYDVLCSTNTEIIDAIQYAFSILQLQNSRRQKALQEERWKRFEKD</sequence>
<organism evidence="12 13">
    <name type="scientific">Mucor velutinosus</name>
    <dbReference type="NCBI Taxonomy" id="708070"/>
    <lineage>
        <taxon>Eukaryota</taxon>
        <taxon>Fungi</taxon>
        <taxon>Fungi incertae sedis</taxon>
        <taxon>Mucoromycota</taxon>
        <taxon>Mucoromycotina</taxon>
        <taxon>Mucoromycetes</taxon>
        <taxon>Mucorales</taxon>
        <taxon>Mucorineae</taxon>
        <taxon>Mucoraceae</taxon>
        <taxon>Mucor</taxon>
    </lineage>
</organism>
<dbReference type="GeneID" id="89953348"/>
<dbReference type="GO" id="GO:0004674">
    <property type="term" value="F:protein serine/threonine kinase activity"/>
    <property type="evidence" value="ECO:0007669"/>
    <property type="project" value="UniProtKB-KW"/>
</dbReference>
<feature type="region of interest" description="Disordered" evidence="9">
    <location>
        <begin position="616"/>
        <end position="651"/>
    </location>
</feature>
<feature type="domain" description="POLO box" evidence="11">
    <location>
        <begin position="809"/>
        <end position="889"/>
    </location>
</feature>
<dbReference type="PROSITE" id="PS50011">
    <property type="entry name" value="PROTEIN_KINASE_DOM"/>
    <property type="match status" value="1"/>
</dbReference>
<dbReference type="CDD" id="cd13118">
    <property type="entry name" value="POLO_box_1"/>
    <property type="match status" value="1"/>
</dbReference>
<dbReference type="InterPro" id="IPR036947">
    <property type="entry name" value="POLO_box_dom_sf"/>
</dbReference>
<dbReference type="SUPFAM" id="SSF56112">
    <property type="entry name" value="Protein kinase-like (PK-like)"/>
    <property type="match status" value="1"/>
</dbReference>
<feature type="binding site" evidence="7">
    <location>
        <position position="187"/>
    </location>
    <ligand>
        <name>ATP</name>
        <dbReference type="ChEBI" id="CHEBI:30616"/>
    </ligand>
</feature>
<dbReference type="GO" id="GO:0005524">
    <property type="term" value="F:ATP binding"/>
    <property type="evidence" value="ECO:0007669"/>
    <property type="project" value="UniProtKB-UniRule"/>
</dbReference>
<dbReference type="Pfam" id="PF00659">
    <property type="entry name" value="POLO_box"/>
    <property type="match status" value="2"/>
</dbReference>
<evidence type="ECO:0000256" key="6">
    <source>
        <dbReference type="ARBA" id="ARBA00022840"/>
    </source>
</evidence>
<dbReference type="RefSeq" id="XP_064686093.1">
    <property type="nucleotide sequence ID" value="XM_064828891.1"/>
</dbReference>
<dbReference type="Gene3D" id="3.30.200.20">
    <property type="entry name" value="Phosphorylase Kinase, domain 1"/>
    <property type="match status" value="1"/>
</dbReference>
<feature type="region of interest" description="Disordered" evidence="9">
    <location>
        <begin position="502"/>
        <end position="538"/>
    </location>
</feature>
<dbReference type="CDD" id="cd13117">
    <property type="entry name" value="POLO_box_2"/>
    <property type="match status" value="1"/>
</dbReference>
<dbReference type="EC" id="2.7.11.21" evidence="8"/>
<evidence type="ECO:0000313" key="13">
    <source>
        <dbReference type="Proteomes" id="UP001304243"/>
    </source>
</evidence>
<dbReference type="InterPro" id="IPR011009">
    <property type="entry name" value="Kinase-like_dom_sf"/>
</dbReference>
<feature type="domain" description="Protein kinase" evidence="10">
    <location>
        <begin position="154"/>
        <end position="400"/>
    </location>
</feature>
<keyword evidence="2 8" id="KW-0808">Transferase</keyword>
<dbReference type="Gene3D" id="3.30.1120.30">
    <property type="entry name" value="POLO box domain"/>
    <property type="match status" value="2"/>
</dbReference>
<dbReference type="PROSITE" id="PS00108">
    <property type="entry name" value="PROTEIN_KINASE_ST"/>
    <property type="match status" value="1"/>
</dbReference>
<comment type="catalytic activity">
    <reaction evidence="8">
        <text>L-threonyl-[protein] + ATP = O-phospho-L-threonyl-[protein] + ADP + H(+)</text>
        <dbReference type="Rhea" id="RHEA:46608"/>
        <dbReference type="Rhea" id="RHEA-COMP:11060"/>
        <dbReference type="Rhea" id="RHEA-COMP:11605"/>
        <dbReference type="ChEBI" id="CHEBI:15378"/>
        <dbReference type="ChEBI" id="CHEBI:30013"/>
        <dbReference type="ChEBI" id="CHEBI:30616"/>
        <dbReference type="ChEBI" id="CHEBI:61977"/>
        <dbReference type="ChEBI" id="CHEBI:456216"/>
        <dbReference type="EC" id="2.7.11.21"/>
    </reaction>
</comment>
<feature type="domain" description="POLO box" evidence="11">
    <location>
        <begin position="711"/>
        <end position="791"/>
    </location>
</feature>
<dbReference type="GO" id="GO:0005634">
    <property type="term" value="C:nucleus"/>
    <property type="evidence" value="ECO:0007669"/>
    <property type="project" value="TreeGrafter"/>
</dbReference>
<comment type="caution">
    <text evidence="12">The sequence shown here is derived from an EMBL/GenBank/DDBJ whole genome shotgun (WGS) entry which is preliminary data.</text>
</comment>
<dbReference type="InterPro" id="IPR033695">
    <property type="entry name" value="POLO_box_2"/>
</dbReference>
<protein>
    <recommendedName>
        <fullName evidence="8">Serine/threonine-protein kinase</fullName>
        <ecNumber evidence="8">2.7.11.21</ecNumber>
    </recommendedName>
</protein>
<evidence type="ECO:0000256" key="8">
    <source>
        <dbReference type="RuleBase" id="RU361162"/>
    </source>
</evidence>
<dbReference type="Gene3D" id="1.10.510.10">
    <property type="entry name" value="Transferase(Phosphotransferase) domain 1"/>
    <property type="match status" value="1"/>
</dbReference>
<evidence type="ECO:0000259" key="11">
    <source>
        <dbReference type="PROSITE" id="PS50078"/>
    </source>
</evidence>
<keyword evidence="4 7" id="KW-0547">Nucleotide-binding</keyword>
<accession>A0AAN7I3G9</accession>
<comment type="similarity">
    <text evidence="8">Belongs to the protein kinase superfamily. Ser/Thr protein kinase family. CDC5/Polo subfamily.</text>
</comment>
<dbReference type="PANTHER" id="PTHR24345:SF0">
    <property type="entry name" value="CELL CYCLE SERINE_THREONINE-PROTEIN KINASE CDC5_MSD2"/>
    <property type="match status" value="1"/>
</dbReference>
<dbReference type="GO" id="GO:0007052">
    <property type="term" value="P:mitotic spindle organization"/>
    <property type="evidence" value="ECO:0007669"/>
    <property type="project" value="TreeGrafter"/>
</dbReference>
<feature type="region of interest" description="Disordered" evidence="9">
    <location>
        <begin position="1"/>
        <end position="39"/>
    </location>
</feature>
<evidence type="ECO:0000256" key="5">
    <source>
        <dbReference type="ARBA" id="ARBA00022777"/>
    </source>
</evidence>
<dbReference type="PROSITE" id="PS00107">
    <property type="entry name" value="PROTEIN_KINASE_ATP"/>
    <property type="match status" value="1"/>
</dbReference>
<dbReference type="InterPro" id="IPR000959">
    <property type="entry name" value="POLO_box_dom"/>
</dbReference>
<dbReference type="Pfam" id="PF00069">
    <property type="entry name" value="Pkinase"/>
    <property type="match status" value="1"/>
</dbReference>
<dbReference type="SUPFAM" id="SSF82615">
    <property type="entry name" value="Polo-box domain"/>
    <property type="match status" value="2"/>
</dbReference>
<keyword evidence="1 8" id="KW-0723">Serine/threonine-protein kinase</keyword>
<dbReference type="InterPro" id="IPR000719">
    <property type="entry name" value="Prot_kinase_dom"/>
</dbReference>
<evidence type="ECO:0000313" key="12">
    <source>
        <dbReference type="EMBL" id="KAK4519427.1"/>
    </source>
</evidence>
<feature type="region of interest" description="Disordered" evidence="9">
    <location>
        <begin position="107"/>
        <end position="129"/>
    </location>
</feature>
<keyword evidence="6 7" id="KW-0067">ATP-binding</keyword>
<dbReference type="EMBL" id="JASEJX010000012">
    <property type="protein sequence ID" value="KAK4519427.1"/>
    <property type="molecule type" value="Genomic_DNA"/>
</dbReference>
<dbReference type="GO" id="GO:0000922">
    <property type="term" value="C:spindle pole"/>
    <property type="evidence" value="ECO:0007669"/>
    <property type="project" value="TreeGrafter"/>
</dbReference>
<dbReference type="PANTHER" id="PTHR24345">
    <property type="entry name" value="SERINE/THREONINE-PROTEIN KINASE PLK"/>
    <property type="match status" value="1"/>
</dbReference>
<evidence type="ECO:0000259" key="10">
    <source>
        <dbReference type="PROSITE" id="PS50011"/>
    </source>
</evidence>
<dbReference type="GO" id="GO:0005737">
    <property type="term" value="C:cytoplasm"/>
    <property type="evidence" value="ECO:0007669"/>
    <property type="project" value="TreeGrafter"/>
</dbReference>
<dbReference type="Proteomes" id="UP001304243">
    <property type="component" value="Unassembled WGS sequence"/>
</dbReference>
<feature type="compositionally biased region" description="Low complexity" evidence="9">
    <location>
        <begin position="502"/>
        <end position="511"/>
    </location>
</feature>
<reference evidence="12 13" key="1">
    <citation type="submission" date="2022-11" db="EMBL/GenBank/DDBJ databases">
        <title>Mucor velutinosus strain NIH1002 WGS.</title>
        <authorList>
            <person name="Subramanian P."/>
            <person name="Mullikin J.C."/>
            <person name="Segre J.A."/>
            <person name="Zelazny A.M."/>
        </authorList>
    </citation>
    <scope>NUCLEOTIDE SEQUENCE [LARGE SCALE GENOMIC DNA]</scope>
    <source>
        <strain evidence="12 13">NIH1002</strain>
    </source>
</reference>
<dbReference type="InterPro" id="IPR017441">
    <property type="entry name" value="Protein_kinase_ATP_BS"/>
</dbReference>
<dbReference type="SMART" id="SM00220">
    <property type="entry name" value="S_TKc"/>
    <property type="match status" value="1"/>
</dbReference>
<dbReference type="PROSITE" id="PS50078">
    <property type="entry name" value="POLO_BOX"/>
    <property type="match status" value="2"/>
</dbReference>
<keyword evidence="13" id="KW-1185">Reference proteome</keyword>
<evidence type="ECO:0000256" key="4">
    <source>
        <dbReference type="ARBA" id="ARBA00022741"/>
    </source>
</evidence>
<dbReference type="AlphaFoldDB" id="A0AAN7I3G9"/>
<evidence type="ECO:0000256" key="1">
    <source>
        <dbReference type="ARBA" id="ARBA00022527"/>
    </source>
</evidence>
<evidence type="ECO:0000256" key="3">
    <source>
        <dbReference type="ARBA" id="ARBA00022737"/>
    </source>
</evidence>
<dbReference type="InterPro" id="IPR033701">
    <property type="entry name" value="POLO_box_1"/>
</dbReference>
<evidence type="ECO:0000256" key="7">
    <source>
        <dbReference type="PROSITE-ProRule" id="PRU10141"/>
    </source>
</evidence>
<gene>
    <name evidence="12" type="ORF">ATC70_009662</name>
</gene>
<evidence type="ECO:0000256" key="2">
    <source>
        <dbReference type="ARBA" id="ARBA00022679"/>
    </source>
</evidence>